<dbReference type="Gene3D" id="3.40.1060.10">
    <property type="entry name" value="Aconitase, Domain 2"/>
    <property type="match status" value="1"/>
</dbReference>
<dbReference type="SUPFAM" id="SSF52016">
    <property type="entry name" value="LeuD/IlvD-like"/>
    <property type="match status" value="1"/>
</dbReference>
<evidence type="ECO:0000256" key="4">
    <source>
        <dbReference type="ARBA" id="ARBA00023004"/>
    </source>
</evidence>
<dbReference type="GO" id="GO:0051539">
    <property type="term" value="F:4 iron, 4 sulfur cluster binding"/>
    <property type="evidence" value="ECO:0007669"/>
    <property type="project" value="UniProtKB-UniRule"/>
</dbReference>
<evidence type="ECO:0000256" key="8">
    <source>
        <dbReference type="RuleBase" id="RU362107"/>
    </source>
</evidence>
<dbReference type="AlphaFoldDB" id="A0A0D2AU06"/>
<dbReference type="PANTHER" id="PTHR43160">
    <property type="entry name" value="ACONITATE HYDRATASE B"/>
    <property type="match status" value="1"/>
</dbReference>
<evidence type="ECO:0000256" key="3">
    <source>
        <dbReference type="ARBA" id="ARBA00022946"/>
    </source>
</evidence>
<dbReference type="Pfam" id="PF00330">
    <property type="entry name" value="Aconitase"/>
    <property type="match status" value="1"/>
</dbReference>
<dbReference type="GeneID" id="27338272"/>
<protein>
    <recommendedName>
        <fullName evidence="8">Aconitate hydratase, mitochondrial</fullName>
        <shortName evidence="8">Aconitase</shortName>
        <ecNumber evidence="8">4.2.1.-</ecNumber>
    </recommendedName>
</protein>
<dbReference type="InterPro" id="IPR015928">
    <property type="entry name" value="Aconitase/3IPM_dehydase_swvl"/>
</dbReference>
<dbReference type="NCBIfam" id="NF005558">
    <property type="entry name" value="PRK07229.1"/>
    <property type="match status" value="1"/>
</dbReference>
<evidence type="ECO:0000256" key="5">
    <source>
        <dbReference type="ARBA" id="ARBA00023014"/>
    </source>
</evidence>
<evidence type="ECO:0000313" key="12">
    <source>
        <dbReference type="EMBL" id="KIW10228.1"/>
    </source>
</evidence>
<dbReference type="EMBL" id="KN847500">
    <property type="protein sequence ID" value="KIW10228.1"/>
    <property type="molecule type" value="Genomic_DNA"/>
</dbReference>
<dbReference type="SUPFAM" id="SSF53732">
    <property type="entry name" value="Aconitase iron-sulfur domain"/>
    <property type="match status" value="1"/>
</dbReference>
<dbReference type="FunFam" id="3.40.1060.10:FF:000001">
    <property type="entry name" value="Aconitate hydratase, mitochondrial"/>
    <property type="match status" value="1"/>
</dbReference>
<dbReference type="PRINTS" id="PR00415">
    <property type="entry name" value="ACONITASE"/>
</dbReference>
<dbReference type="GO" id="GO:0003994">
    <property type="term" value="F:aconitate hydratase activity"/>
    <property type="evidence" value="ECO:0007669"/>
    <property type="project" value="InterPro"/>
</dbReference>
<dbReference type="EC" id="4.2.1.-" evidence="8"/>
<keyword evidence="6 8" id="KW-0496">Mitochondrion</keyword>
<dbReference type="Gene3D" id="3.20.19.10">
    <property type="entry name" value="Aconitase, domain 4"/>
    <property type="match status" value="1"/>
</dbReference>
<dbReference type="GO" id="GO:0006099">
    <property type="term" value="P:tricarboxylic acid cycle"/>
    <property type="evidence" value="ECO:0007669"/>
    <property type="project" value="InterPro"/>
</dbReference>
<feature type="compositionally biased region" description="Polar residues" evidence="9">
    <location>
        <begin position="1"/>
        <end position="13"/>
    </location>
</feature>
<dbReference type="PANTHER" id="PTHR43160:SF2">
    <property type="entry name" value="HOMOCITRATE DEHYDRATASE, MITOCHONDRIAL"/>
    <property type="match status" value="1"/>
</dbReference>
<dbReference type="STRING" id="91928.A0A0D2AU06"/>
<organism evidence="12 13">
    <name type="scientific">Exophiala spinifera</name>
    <dbReference type="NCBI Taxonomy" id="91928"/>
    <lineage>
        <taxon>Eukaryota</taxon>
        <taxon>Fungi</taxon>
        <taxon>Dikarya</taxon>
        <taxon>Ascomycota</taxon>
        <taxon>Pezizomycotina</taxon>
        <taxon>Eurotiomycetes</taxon>
        <taxon>Chaetothyriomycetidae</taxon>
        <taxon>Chaetothyriales</taxon>
        <taxon>Herpotrichiellaceae</taxon>
        <taxon>Exophiala</taxon>
    </lineage>
</organism>
<feature type="domain" description="Aconitase A/isopropylmalate dehydratase small subunit swivel" evidence="11">
    <location>
        <begin position="590"/>
        <end position="717"/>
    </location>
</feature>
<dbReference type="FunFam" id="3.30.499.10:FF:000004">
    <property type="entry name" value="Aconitate hydratase, mitochondrial"/>
    <property type="match status" value="1"/>
</dbReference>
<dbReference type="InterPro" id="IPR015931">
    <property type="entry name" value="Acnase/IPM_dHydase_lsu_aba_1/3"/>
</dbReference>
<dbReference type="RefSeq" id="XP_016230444.1">
    <property type="nucleotide sequence ID" value="XM_016385500.1"/>
</dbReference>
<evidence type="ECO:0000259" key="10">
    <source>
        <dbReference type="Pfam" id="PF00330"/>
    </source>
</evidence>
<dbReference type="GO" id="GO:0005829">
    <property type="term" value="C:cytosol"/>
    <property type="evidence" value="ECO:0007669"/>
    <property type="project" value="TreeGrafter"/>
</dbReference>
<keyword evidence="5 8" id="KW-0411">Iron-sulfur</keyword>
<dbReference type="InterPro" id="IPR015932">
    <property type="entry name" value="Aconitase_dom2"/>
</dbReference>
<dbReference type="GO" id="GO:0046872">
    <property type="term" value="F:metal ion binding"/>
    <property type="evidence" value="ECO:0007669"/>
    <property type="project" value="UniProtKB-UniRule"/>
</dbReference>
<keyword evidence="4 8" id="KW-0408">Iron</keyword>
<evidence type="ECO:0000256" key="1">
    <source>
        <dbReference type="ARBA" id="ARBA00004173"/>
    </source>
</evidence>
<evidence type="ECO:0000256" key="7">
    <source>
        <dbReference type="ARBA" id="ARBA00023239"/>
    </source>
</evidence>
<keyword evidence="3 8" id="KW-0809">Transit peptide</keyword>
<comment type="cofactor">
    <cofactor evidence="8">
        <name>[4Fe-4S] cluster</name>
        <dbReference type="ChEBI" id="CHEBI:49883"/>
    </cofactor>
    <text evidence="8">Binds 1 [4Fe-4S] cluster per subunit.</text>
</comment>
<sequence>MSQRLSRTSQRLWSNGGRVATPRCSRTRRAGYATVSSVPKTPMSRFENDRFINFEQLDANIKLIRERLGRPLTYAEKVLYSHLDQPESATIERGVSNLELRPSRVACQDATSQMALLQFMTAGLDKVAVPTTIHCDHLITGRKGNDVDLAVAISSSKEVFEFLEKASQKYGIGYWGPGAGIIHQVVLENYAYPGGLMIGADSHTPNAGGLGMAAIGIGGADAVDVMSGQTWSLKSPNIIGVELTGKLSGWVAPKDIILDITRRLTVKGGTGSIIEYFGPGVNTLSCTGMATITNMGAETGATTSIFPYTDAMGAYLNATGRGYIRDRVQQRLPNVRADEGAEYDQVIKLDLSELEPRINGPFTPDLSTPVSKFGQFVTENNWPQLTAGLIGSCTNSSFEDMNRVASLAKQALDAGIKPKIPFIVTVGSEQTRRTLEKAGIVDILKQSGATILANACGPCSGSWAREDVQKGVSNSVISSYNRNFTGRIDGNPETKSFLASPEMVIVKTFAGDLKFDPIRDTIKTPDGKDFKFEPPFGSSLPTQYENADATYKAPTDNVSGEVYIDPDSERLQRLEPFRAWSGEDYHDLPILVKVKGKCTTDHITPAGPWFRFRGHLENISENTLIGATNAENDQVNSVRNVFTNEFGPIAQTAKDYKARGQQWVIIGDSNYGEGSSREHAALQPRFLNGVAVVARSLARIHETNLKKQGLLALTFDDAADYDRIQPQDRISLVGLSELRPGHQVTMQVRRPDGSSWSCQLNHTLTDAQVQYFKHGSALNYMGHVSKSTAAGEASA</sequence>
<evidence type="ECO:0000259" key="11">
    <source>
        <dbReference type="Pfam" id="PF00694"/>
    </source>
</evidence>
<keyword evidence="7 8" id="KW-0456">Lyase</keyword>
<dbReference type="FunFam" id="3.20.19.10:FF:000002">
    <property type="entry name" value="Aconitate hydratase, mitochondrial"/>
    <property type="match status" value="1"/>
</dbReference>
<feature type="region of interest" description="Disordered" evidence="9">
    <location>
        <begin position="1"/>
        <end position="20"/>
    </location>
</feature>
<accession>A0A0D2AU06</accession>
<dbReference type="InterPro" id="IPR036008">
    <property type="entry name" value="Aconitase_4Fe-4S_dom"/>
</dbReference>
<comment type="subcellular location">
    <subcellularLocation>
        <location evidence="1 8">Mitochondrion</location>
    </subcellularLocation>
</comment>
<gene>
    <name evidence="12" type="ORF">PV08_11189</name>
</gene>
<evidence type="ECO:0000313" key="13">
    <source>
        <dbReference type="Proteomes" id="UP000053328"/>
    </source>
</evidence>
<dbReference type="Proteomes" id="UP000053328">
    <property type="component" value="Unassembled WGS sequence"/>
</dbReference>
<evidence type="ECO:0000256" key="6">
    <source>
        <dbReference type="ARBA" id="ARBA00023128"/>
    </source>
</evidence>
<dbReference type="InterPro" id="IPR001030">
    <property type="entry name" value="Acoase/IPM_deHydtase_lsu_aba"/>
</dbReference>
<keyword evidence="13" id="KW-1185">Reference proteome</keyword>
<keyword evidence="2 8" id="KW-0479">Metal-binding</keyword>
<dbReference type="Gene3D" id="3.30.499.10">
    <property type="entry name" value="Aconitase, domain 3"/>
    <property type="match status" value="2"/>
</dbReference>
<dbReference type="GO" id="GO:0005739">
    <property type="term" value="C:mitochondrion"/>
    <property type="evidence" value="ECO:0007669"/>
    <property type="project" value="UniProtKB-SubCell"/>
</dbReference>
<dbReference type="Pfam" id="PF00694">
    <property type="entry name" value="Aconitase_C"/>
    <property type="match status" value="1"/>
</dbReference>
<dbReference type="VEuPathDB" id="FungiDB:PV08_11189"/>
<dbReference type="InterPro" id="IPR050926">
    <property type="entry name" value="Aconitase/IPM_isomerase"/>
</dbReference>
<evidence type="ECO:0000256" key="2">
    <source>
        <dbReference type="ARBA" id="ARBA00022723"/>
    </source>
</evidence>
<evidence type="ECO:0000256" key="9">
    <source>
        <dbReference type="SAM" id="MobiDB-lite"/>
    </source>
</evidence>
<reference evidence="12 13" key="1">
    <citation type="submission" date="2015-01" db="EMBL/GenBank/DDBJ databases">
        <title>The Genome Sequence of Exophiala spinifera CBS89968.</title>
        <authorList>
            <consortium name="The Broad Institute Genomics Platform"/>
            <person name="Cuomo C."/>
            <person name="de Hoog S."/>
            <person name="Gorbushina A."/>
            <person name="Stielow B."/>
            <person name="Teixiera M."/>
            <person name="Abouelleil A."/>
            <person name="Chapman S.B."/>
            <person name="Priest M."/>
            <person name="Young S.K."/>
            <person name="Wortman J."/>
            <person name="Nusbaum C."/>
            <person name="Birren B."/>
        </authorList>
    </citation>
    <scope>NUCLEOTIDE SEQUENCE [LARGE SCALE GENOMIC DNA]</scope>
    <source>
        <strain evidence="12 13">CBS 89968</strain>
    </source>
</reference>
<dbReference type="HOGENOM" id="CLU_006714_2_2_1"/>
<dbReference type="NCBIfam" id="TIGR01340">
    <property type="entry name" value="aconitase_mito"/>
    <property type="match status" value="1"/>
</dbReference>
<comment type="similarity">
    <text evidence="8">Belongs to the aconitase/IPM isomerase family.</text>
</comment>
<dbReference type="OrthoDB" id="2224430at2759"/>
<dbReference type="InterPro" id="IPR006248">
    <property type="entry name" value="Aconitase_mito-like"/>
</dbReference>
<name>A0A0D2AU06_9EURO</name>
<feature type="domain" description="Aconitase/3-isopropylmalate dehydratase large subunit alpha/beta/alpha" evidence="10">
    <location>
        <begin position="76"/>
        <end position="511"/>
    </location>
</feature>
<dbReference type="InterPro" id="IPR000573">
    <property type="entry name" value="AconitaseA/IPMdHydase_ssu_swvl"/>
</dbReference>
<proteinExistence type="inferred from homology"/>